<evidence type="ECO:0000256" key="1">
    <source>
        <dbReference type="SAM" id="MobiDB-lite"/>
    </source>
</evidence>
<organism evidence="2 3">
    <name type="scientific">Waltera intestinalis</name>
    <dbReference type="NCBI Taxonomy" id="2606635"/>
    <lineage>
        <taxon>Bacteria</taxon>
        <taxon>Bacillati</taxon>
        <taxon>Bacillota</taxon>
        <taxon>Clostridia</taxon>
        <taxon>Lachnospirales</taxon>
        <taxon>Lachnospiraceae</taxon>
        <taxon>Waltera</taxon>
    </lineage>
</organism>
<feature type="compositionally biased region" description="Polar residues" evidence="1">
    <location>
        <begin position="29"/>
        <end position="41"/>
    </location>
</feature>
<accession>A0A6L5YFM0</accession>
<feature type="region of interest" description="Disordered" evidence="1">
    <location>
        <begin position="1"/>
        <end position="104"/>
    </location>
</feature>
<evidence type="ECO:0000313" key="3">
    <source>
        <dbReference type="Proteomes" id="UP000476055"/>
    </source>
</evidence>
<sequence length="104" mass="11835">MAFGSLEIASIPRTQDYSVMKQNEDNKGAFQQMTLGQQSQKQSEKLTKEVHSSDNADWYTGQYDAKEKGHNEYAGNGGDKRRKKKEPEDGVVIQKQHRGFDIKI</sequence>
<dbReference type="AlphaFoldDB" id="A0A6L5YFM0"/>
<evidence type="ECO:0000313" key="2">
    <source>
        <dbReference type="EMBL" id="MST57096.1"/>
    </source>
</evidence>
<comment type="caution">
    <text evidence="2">The sequence shown here is derived from an EMBL/GenBank/DDBJ whole genome shotgun (WGS) entry which is preliminary data.</text>
</comment>
<dbReference type="Proteomes" id="UP000476055">
    <property type="component" value="Unassembled WGS sequence"/>
</dbReference>
<proteinExistence type="predicted"/>
<protein>
    <submittedName>
        <fullName evidence="2">Uncharacterized protein</fullName>
    </submittedName>
</protein>
<reference evidence="2 3" key="1">
    <citation type="submission" date="2019-08" db="EMBL/GenBank/DDBJ databases">
        <title>In-depth cultivation of the pig gut microbiome towards novel bacterial diversity and tailored functional studies.</title>
        <authorList>
            <person name="Wylensek D."/>
            <person name="Hitch T.C.A."/>
            <person name="Clavel T."/>
        </authorList>
    </citation>
    <scope>NUCLEOTIDE SEQUENCE [LARGE SCALE GENOMIC DNA]</scope>
    <source>
        <strain evidence="2 3">WCA3-601-WT-6H</strain>
    </source>
</reference>
<keyword evidence="3" id="KW-1185">Reference proteome</keyword>
<dbReference type="EMBL" id="VUMU01000002">
    <property type="protein sequence ID" value="MST57096.1"/>
    <property type="molecule type" value="Genomic_DNA"/>
</dbReference>
<name>A0A6L5YFM0_9FIRM</name>
<feature type="compositionally biased region" description="Polar residues" evidence="1">
    <location>
        <begin position="12"/>
        <end position="21"/>
    </location>
</feature>
<dbReference type="RefSeq" id="WP_022153927.1">
    <property type="nucleotide sequence ID" value="NZ_DAWCKG010000156.1"/>
</dbReference>
<gene>
    <name evidence="2" type="ORF">FYJ59_02340</name>
</gene>
<feature type="compositionally biased region" description="Basic and acidic residues" evidence="1">
    <location>
        <begin position="42"/>
        <end position="54"/>
    </location>
</feature>